<accession>A0AB39HRD8</accession>
<dbReference type="NCBIfam" id="TIGR01863">
    <property type="entry name" value="cas_Csd1"/>
    <property type="match status" value="1"/>
</dbReference>
<dbReference type="EMBL" id="CP162599">
    <property type="protein sequence ID" value="XDK33274.1"/>
    <property type="molecule type" value="Genomic_DNA"/>
</dbReference>
<dbReference type="InterPro" id="IPR010144">
    <property type="entry name" value="CRISPR-assoc_prot_Csd1-typ"/>
</dbReference>
<organism evidence="1">
    <name type="scientific">Ornithinibacillus sp. 4-3</name>
    <dbReference type="NCBI Taxonomy" id="3231488"/>
    <lineage>
        <taxon>Bacteria</taxon>
        <taxon>Bacillati</taxon>
        <taxon>Bacillota</taxon>
        <taxon>Bacilli</taxon>
        <taxon>Bacillales</taxon>
        <taxon>Bacillaceae</taxon>
        <taxon>Ornithinibacillus</taxon>
    </lineage>
</organism>
<sequence length="651" mass="75399">MSWMQRLVDIYDKNSHMVGVFEQQGTRKITLMPISHIAQNAQIEMILDRNGNFHRAEVIPKEEAATIVPATLDSANRAGSKIAPHYVHDKLFYVAKDYQKYGTNEKRYKNFDAYEAQMKEWLEASGVPTSVKIITSYIQKGTLIQDLINEGIIFTDDSGNVIETWSNSDSEKHGIDKPDIYKVTTGTVFDAFVRFDVLKESPDEKNFWENKEAFDAYIHYLEQLMDMDTEKYLKGICDVTGEEGVITTQHGSKLRHAGDQSKIISSNDSSGYTYRGRFKEPTEVVQIGYKASQKAHQALRWLNQKQAIHVDTRYFLTFGTKTIDVPQVHDGTLDYFKREFMNIDQNPVEVADTEEIFAKQVNRAILGMKHNFENSDKGKEDIIHLALDAATSGRLAIVYYQEQEPDIFLGNLKFWHDTCSWRLMYRDPDTKRFGRYIGTPSTFAIAKAVYGERANPAVKKEFYTRILPCITEKRPVPKDVIRSIYQRVIRPESFKDTMESWEQTLNIACALIKKNYQKEVPSMALQKDSKDIDYLFGRLLGVAEVMERTVLNDYYKEESRPTNATRYFNVFANRPGRTWDIIRKQLNPYIQRLQRSKKTHFIKQIQEIEDTIGMEIARNKKLSPVFLAGYSSQVQELYKKNKEEKKNDITK</sequence>
<proteinExistence type="predicted"/>
<dbReference type="AlphaFoldDB" id="A0AB39HRD8"/>
<dbReference type="Pfam" id="PF09709">
    <property type="entry name" value="Cas_Csd1"/>
    <property type="match status" value="1"/>
</dbReference>
<name>A0AB39HRD8_9BACI</name>
<reference evidence="1" key="1">
    <citation type="submission" date="2024-07" db="EMBL/GenBank/DDBJ databases">
        <title>Halotolerant mesophilic bacterium Ornithinibacillus sp. 4-3, sp. nov., isolated from soil.</title>
        <authorList>
            <person name="Sidarenka A.V."/>
            <person name="Guliayeva D.E."/>
            <person name="Leanovich S.I."/>
            <person name="Hileuskaya K.S."/>
            <person name="Akhremchuk A.E."/>
            <person name="Sikolenko M.A."/>
            <person name="Valentovich L.N."/>
        </authorList>
    </citation>
    <scope>NUCLEOTIDE SEQUENCE</scope>
    <source>
        <strain evidence="1">4-3</strain>
    </source>
</reference>
<evidence type="ECO:0000313" key="1">
    <source>
        <dbReference type="EMBL" id="XDK33274.1"/>
    </source>
</evidence>
<protein>
    <submittedName>
        <fullName evidence="1">Type I-C CRISPR-associated protein Cas8c/Csd1</fullName>
    </submittedName>
</protein>
<dbReference type="RefSeq" id="WP_368653956.1">
    <property type="nucleotide sequence ID" value="NZ_CP162599.1"/>
</dbReference>
<gene>
    <name evidence="1" type="primary">cas8c</name>
    <name evidence="1" type="ORF">AB4Y30_02580</name>
</gene>